<feature type="domain" description="Spermatogenesis-associated protein 1 C-terminal" evidence="2">
    <location>
        <begin position="324"/>
        <end position="473"/>
    </location>
</feature>
<dbReference type="InterPro" id="IPR039062">
    <property type="entry name" value="SPAT1"/>
</dbReference>
<dbReference type="EMBL" id="JAICCE010000016">
    <property type="protein sequence ID" value="KAG9266787.1"/>
    <property type="molecule type" value="Genomic_DNA"/>
</dbReference>
<dbReference type="PANTHER" id="PTHR14421">
    <property type="entry name" value="SPERMATOGENESIS-ASSOCIATED PROTEIN 1"/>
    <property type="match status" value="1"/>
</dbReference>
<dbReference type="OrthoDB" id="9901850at2759"/>
<evidence type="ECO:0000259" key="2">
    <source>
        <dbReference type="Pfam" id="PF15743"/>
    </source>
</evidence>
<gene>
    <name evidence="3" type="primary">SPATA1</name>
    <name evidence="3" type="ORF">AMEX_G19438</name>
</gene>
<sequence>MSCYMGERSRSSECVELHVFFVPDEQWNSRLNKVSVEAIDSFISAGFIRVYPDISLKTVRDELGALLGLDRITDKYCFLKCVGRSLALVKAKQEKDLKVKSFAPPYSPYPELYLLPVDEHGSSLCSSSLSPDTVIYNADTQSGYPPRPVFAPVQTKEPIKFPLIKQGPQSSVLDQSLEDEGSFSSLEEREEVSVGCEDPIWTDVHNISRSVQEEFGTKQHDEMLPMNQNPTNMEKNQKKTRHKINFARDSGVPESLEDPDTGIFLSQERKSKLCQTLKPTVKKPNDEGNVGRAEPGVPVMCDATPNVPYLKSQTALTNRNELLKELALVKEERKQLEKTRQELLRKGKELLALNRHRRNQARDKWKRKYFDTKKATAPLEEALKSLRQELETFYDKLFQQLQARDGRNRQRRTGNPSSTKNNLIIQIMTESWEVDNLKKNLDDAKMKLVTETKLKKQAATELRALKAELMQKKSQCSITGQLLGNND</sequence>
<protein>
    <submittedName>
        <fullName evidence="3">Spermatogenesis-associated protein 1</fullName>
    </submittedName>
</protein>
<accession>A0A8T2L7K9</accession>
<dbReference type="Proteomes" id="UP000752171">
    <property type="component" value="Unassembled WGS sequence"/>
</dbReference>
<feature type="coiled-coil region" evidence="1">
    <location>
        <begin position="434"/>
        <end position="475"/>
    </location>
</feature>
<dbReference type="KEGG" id="amex:103031330"/>
<dbReference type="AlphaFoldDB" id="A0A8T2L7K9"/>
<evidence type="ECO:0000313" key="4">
    <source>
        <dbReference type="Proteomes" id="UP000752171"/>
    </source>
</evidence>
<dbReference type="GeneID" id="103031330"/>
<dbReference type="PANTHER" id="PTHR14421:SF3">
    <property type="entry name" value="SPERMATOGENESIS-ASSOCIATED PROTEIN 1"/>
    <property type="match status" value="1"/>
</dbReference>
<feature type="coiled-coil region" evidence="1">
    <location>
        <begin position="319"/>
        <end position="353"/>
    </location>
</feature>
<dbReference type="OMA" id="DKMKLTV"/>
<evidence type="ECO:0000256" key="1">
    <source>
        <dbReference type="SAM" id="Coils"/>
    </source>
</evidence>
<reference evidence="3 4" key="1">
    <citation type="submission" date="2021-07" db="EMBL/GenBank/DDBJ databases">
        <authorList>
            <person name="Imarazene B."/>
            <person name="Zahm M."/>
            <person name="Klopp C."/>
            <person name="Cabau C."/>
            <person name="Beille S."/>
            <person name="Jouanno E."/>
            <person name="Castinel A."/>
            <person name="Lluch J."/>
            <person name="Gil L."/>
            <person name="Kuchtly C."/>
            <person name="Lopez Roques C."/>
            <person name="Donnadieu C."/>
            <person name="Parrinello H."/>
            <person name="Journot L."/>
            <person name="Du K."/>
            <person name="Schartl M."/>
            <person name="Retaux S."/>
            <person name="Guiguen Y."/>
        </authorList>
    </citation>
    <scope>NUCLEOTIDE SEQUENCE [LARGE SCALE GENOMIC DNA]</scope>
    <source>
        <strain evidence="3">Pach_M1</strain>
        <tissue evidence="3">Testis</tissue>
    </source>
</reference>
<keyword evidence="1" id="KW-0175">Coiled coil</keyword>
<dbReference type="RefSeq" id="XP_007233260.2">
    <property type="nucleotide sequence ID" value="XM_007233198.4"/>
</dbReference>
<proteinExistence type="predicted"/>
<dbReference type="InterPro" id="IPR031478">
    <property type="entry name" value="SPATA1_C"/>
</dbReference>
<evidence type="ECO:0000313" key="3">
    <source>
        <dbReference type="EMBL" id="KAG9266787.1"/>
    </source>
</evidence>
<dbReference type="CTD" id="100505741"/>
<name>A0A8T2L7K9_ASTMX</name>
<organism evidence="3 4">
    <name type="scientific">Astyanax mexicanus</name>
    <name type="common">Blind cave fish</name>
    <name type="synonym">Astyanax fasciatus mexicanus</name>
    <dbReference type="NCBI Taxonomy" id="7994"/>
    <lineage>
        <taxon>Eukaryota</taxon>
        <taxon>Metazoa</taxon>
        <taxon>Chordata</taxon>
        <taxon>Craniata</taxon>
        <taxon>Vertebrata</taxon>
        <taxon>Euteleostomi</taxon>
        <taxon>Actinopterygii</taxon>
        <taxon>Neopterygii</taxon>
        <taxon>Teleostei</taxon>
        <taxon>Ostariophysi</taxon>
        <taxon>Characiformes</taxon>
        <taxon>Characoidei</taxon>
        <taxon>Acestrorhamphidae</taxon>
        <taxon>Acestrorhamphinae</taxon>
        <taxon>Astyanax</taxon>
    </lineage>
</organism>
<comment type="caution">
    <text evidence="3">The sequence shown here is derived from an EMBL/GenBank/DDBJ whole genome shotgun (WGS) entry which is preliminary data.</text>
</comment>
<dbReference type="Pfam" id="PF15743">
    <property type="entry name" value="SPATA1_C"/>
    <property type="match status" value="1"/>
</dbReference>